<dbReference type="GO" id="GO:0032259">
    <property type="term" value="P:methylation"/>
    <property type="evidence" value="ECO:0007669"/>
    <property type="project" value="UniProtKB-KW"/>
</dbReference>
<dbReference type="HOGENOM" id="CLU_018398_6_2_2"/>
<dbReference type="CDD" id="cd02440">
    <property type="entry name" value="AdoMet_MTases"/>
    <property type="match status" value="1"/>
</dbReference>
<evidence type="ECO:0000313" key="6">
    <source>
        <dbReference type="EMBL" id="EHP69455.1"/>
    </source>
</evidence>
<keyword evidence="7" id="KW-1185">Reference proteome</keyword>
<dbReference type="Pfam" id="PF05175">
    <property type="entry name" value="MTS"/>
    <property type="match status" value="1"/>
</dbReference>
<dbReference type="Proteomes" id="UP000003980">
    <property type="component" value="Unassembled WGS sequence"/>
</dbReference>
<evidence type="ECO:0000259" key="5">
    <source>
        <dbReference type="Pfam" id="PF05175"/>
    </source>
</evidence>
<accession>H2C6M8</accession>
<dbReference type="OrthoDB" id="27149at2157"/>
<dbReference type="GO" id="GO:0008757">
    <property type="term" value="F:S-adenosylmethionine-dependent methyltransferase activity"/>
    <property type="evidence" value="ECO:0007669"/>
    <property type="project" value="TreeGrafter"/>
</dbReference>
<dbReference type="NCBIfam" id="NF011528">
    <property type="entry name" value="PRK14968.1-2"/>
    <property type="match status" value="1"/>
</dbReference>
<dbReference type="PROSITE" id="PS00092">
    <property type="entry name" value="N6_MTASE"/>
    <property type="match status" value="1"/>
</dbReference>
<organism evidence="6 7">
    <name type="scientific">Metallosphaera yellowstonensis MK1</name>
    <dbReference type="NCBI Taxonomy" id="671065"/>
    <lineage>
        <taxon>Archaea</taxon>
        <taxon>Thermoproteota</taxon>
        <taxon>Thermoprotei</taxon>
        <taxon>Sulfolobales</taxon>
        <taxon>Sulfolobaceae</taxon>
        <taxon>Metallosphaera</taxon>
    </lineage>
</organism>
<dbReference type="PANTHER" id="PTHR45875">
    <property type="entry name" value="METHYLTRANSFERASE N6AMT1"/>
    <property type="match status" value="1"/>
</dbReference>
<sequence length="184" mass="20133">MSDQVYEPAEDSELLASILRVVPGERVIDVGSGTGILGILAAKMGGQTISVDINPFASVATLCSSNLNNVHVNVINCDLLSCIRKVRFDVAIFNPPYLPVDEKQEWIGYSWSGGAGGVVEMERFLSQIEAKRIYLVYSSFTDEDALLTTIKSRRLEVTNSRELVKGYEVLKAVELVDKSSSRGT</sequence>
<keyword evidence="3" id="KW-0808">Transferase</keyword>
<keyword evidence="4" id="KW-0949">S-adenosyl-L-methionine</keyword>
<proteinExistence type="inferred from homology"/>
<dbReference type="GO" id="GO:0003676">
    <property type="term" value="F:nucleic acid binding"/>
    <property type="evidence" value="ECO:0007669"/>
    <property type="project" value="InterPro"/>
</dbReference>
<dbReference type="NCBIfam" id="TIGR00537">
    <property type="entry name" value="hemK_rel_arch"/>
    <property type="match status" value="1"/>
</dbReference>
<dbReference type="STRING" id="671065.MetMK1DRAFT_00022110"/>
<dbReference type="GO" id="GO:0035657">
    <property type="term" value="C:eRF1 methyltransferase complex"/>
    <property type="evidence" value="ECO:0007669"/>
    <property type="project" value="TreeGrafter"/>
</dbReference>
<dbReference type="eggNOG" id="arCOG00109">
    <property type="taxonomic scope" value="Archaea"/>
</dbReference>
<dbReference type="PANTHER" id="PTHR45875:SF1">
    <property type="entry name" value="METHYLTRANSFERASE N6AMT1"/>
    <property type="match status" value="1"/>
</dbReference>
<name>H2C6M8_9CREN</name>
<dbReference type="InterPro" id="IPR004557">
    <property type="entry name" value="PrmC-related"/>
</dbReference>
<comment type="similarity">
    <text evidence="1">Belongs to the eukaryotic/archaeal PrmC-related family.</text>
</comment>
<dbReference type="InterPro" id="IPR052190">
    <property type="entry name" value="Euk-Arch_PrmC-MTase"/>
</dbReference>
<dbReference type="SUPFAM" id="SSF53335">
    <property type="entry name" value="S-adenosyl-L-methionine-dependent methyltransferases"/>
    <property type="match status" value="1"/>
</dbReference>
<evidence type="ECO:0000256" key="2">
    <source>
        <dbReference type="ARBA" id="ARBA00022603"/>
    </source>
</evidence>
<evidence type="ECO:0000313" key="7">
    <source>
        <dbReference type="Proteomes" id="UP000003980"/>
    </source>
</evidence>
<keyword evidence="2 6" id="KW-0489">Methyltransferase</keyword>
<evidence type="ECO:0000256" key="1">
    <source>
        <dbReference type="ARBA" id="ARBA00006149"/>
    </source>
</evidence>
<reference evidence="6 7" key="1">
    <citation type="submission" date="2012-01" db="EMBL/GenBank/DDBJ databases">
        <title>Improved High-Quality Draft sequence of Metallosphaera yellowstonensis MK1.</title>
        <authorList>
            <consortium name="US DOE Joint Genome Institute"/>
            <person name="Lucas S."/>
            <person name="Han J."/>
            <person name="Cheng J.-F."/>
            <person name="Goodwin L."/>
            <person name="Pitluck S."/>
            <person name="Peters L."/>
            <person name="Teshima H."/>
            <person name="Detter J.C."/>
            <person name="Han C."/>
            <person name="Tapia R."/>
            <person name="Land M."/>
            <person name="Hauser L."/>
            <person name="Kyrpides N."/>
            <person name="Kozubal M."/>
            <person name="Macur R.E."/>
            <person name="Jay Z."/>
            <person name="Inskeep W."/>
            <person name="Woyke T."/>
        </authorList>
    </citation>
    <scope>NUCLEOTIDE SEQUENCE [LARGE SCALE GENOMIC DNA]</scope>
    <source>
        <strain evidence="6 7">MK1</strain>
    </source>
</reference>
<evidence type="ECO:0000256" key="4">
    <source>
        <dbReference type="ARBA" id="ARBA00022691"/>
    </source>
</evidence>
<dbReference type="InterPro" id="IPR029063">
    <property type="entry name" value="SAM-dependent_MTases_sf"/>
</dbReference>
<dbReference type="RefSeq" id="WP_009073530.1">
    <property type="nucleotide sequence ID" value="NZ_JH597768.1"/>
</dbReference>
<protein>
    <submittedName>
        <fullName evidence="6">HemK-related putative methylase</fullName>
    </submittedName>
</protein>
<dbReference type="GO" id="GO:0008276">
    <property type="term" value="F:protein methyltransferase activity"/>
    <property type="evidence" value="ECO:0007669"/>
    <property type="project" value="TreeGrafter"/>
</dbReference>
<dbReference type="InterPro" id="IPR007848">
    <property type="entry name" value="Small_mtfrase_dom"/>
</dbReference>
<dbReference type="AlphaFoldDB" id="H2C6M8"/>
<dbReference type="Gene3D" id="3.40.50.150">
    <property type="entry name" value="Vaccinia Virus protein VP39"/>
    <property type="match status" value="1"/>
</dbReference>
<feature type="domain" description="Methyltransferase small" evidence="5">
    <location>
        <begin position="12"/>
        <end position="97"/>
    </location>
</feature>
<gene>
    <name evidence="6" type="ORF">MetMK1DRAFT_00022110</name>
</gene>
<dbReference type="EMBL" id="JH597768">
    <property type="protein sequence ID" value="EHP69455.1"/>
    <property type="molecule type" value="Genomic_DNA"/>
</dbReference>
<dbReference type="InterPro" id="IPR002052">
    <property type="entry name" value="DNA_methylase_N6_adenine_CS"/>
</dbReference>
<evidence type="ECO:0000256" key="3">
    <source>
        <dbReference type="ARBA" id="ARBA00022679"/>
    </source>
</evidence>